<evidence type="ECO:0000313" key="4">
    <source>
        <dbReference type="Proteomes" id="UP000269015"/>
    </source>
</evidence>
<protein>
    <submittedName>
        <fullName evidence="3">Histidine kinase</fullName>
    </submittedName>
</protein>
<gene>
    <name evidence="3" type="ORF">EG352_15050</name>
</gene>
<name>A0AAD1DX60_CHRID</name>
<sequence>MKTNDENENLYQQAKKQVERLRAFYMHLFAYAVVNILIVFYNYSQLAPGESYFHFKNFFTATLWGIGLVAHAVTVFLPKANFVKKWEDQEIKKMMDKKE</sequence>
<dbReference type="InterPro" id="IPR025698">
    <property type="entry name" value="2TM_dom"/>
</dbReference>
<dbReference type="RefSeq" id="WP_061084084.1">
    <property type="nucleotide sequence ID" value="NZ_CP023968.1"/>
</dbReference>
<keyword evidence="3" id="KW-0418">Kinase</keyword>
<evidence type="ECO:0000256" key="1">
    <source>
        <dbReference type="SAM" id="Phobius"/>
    </source>
</evidence>
<evidence type="ECO:0000313" key="3">
    <source>
        <dbReference type="EMBL" id="AZB20560.1"/>
    </source>
</evidence>
<evidence type="ECO:0000259" key="2">
    <source>
        <dbReference type="Pfam" id="PF13239"/>
    </source>
</evidence>
<keyword evidence="3" id="KW-0808">Transferase</keyword>
<keyword evidence="1" id="KW-0472">Membrane</keyword>
<keyword evidence="1" id="KW-1133">Transmembrane helix</keyword>
<feature type="domain" description="2TM" evidence="2">
    <location>
        <begin position="12"/>
        <end position="96"/>
    </location>
</feature>
<reference evidence="3 4" key="1">
    <citation type="submission" date="2018-11" db="EMBL/GenBank/DDBJ databases">
        <title>Proposal to divide the Flavobacteriaceae and reorganize its genera based on Amino Acid Identity values calculated from whole genome sequences.</title>
        <authorList>
            <person name="Nicholson A.C."/>
            <person name="Gulvik C.A."/>
            <person name="Whitney A.M."/>
            <person name="Humrighouse B.W."/>
            <person name="Bell M."/>
            <person name="Holmes B."/>
            <person name="Steigerwalt A.G."/>
            <person name="Villarma A."/>
            <person name="Sheth M."/>
            <person name="Batra D."/>
            <person name="Pryor J."/>
            <person name="Bernardet J.-F."/>
            <person name="Hugo C."/>
            <person name="Kampfer P."/>
            <person name="Newman J."/>
            <person name="McQuiston J.R."/>
        </authorList>
    </citation>
    <scope>NUCLEOTIDE SEQUENCE [LARGE SCALE GENOMIC DNA]</scope>
    <source>
        <strain evidence="3 4">H5559</strain>
    </source>
</reference>
<dbReference type="Proteomes" id="UP000269015">
    <property type="component" value="Chromosome"/>
</dbReference>
<feature type="transmembrane region" description="Helical" evidence="1">
    <location>
        <begin position="21"/>
        <end position="43"/>
    </location>
</feature>
<organism evidence="3 4">
    <name type="scientific">Chryseobacterium indologenes</name>
    <name type="common">Flavobacterium indologenes</name>
    <dbReference type="NCBI Taxonomy" id="253"/>
    <lineage>
        <taxon>Bacteria</taxon>
        <taxon>Pseudomonadati</taxon>
        <taxon>Bacteroidota</taxon>
        <taxon>Flavobacteriia</taxon>
        <taxon>Flavobacteriales</taxon>
        <taxon>Weeksellaceae</taxon>
        <taxon>Chryseobacterium group</taxon>
        <taxon>Chryseobacterium</taxon>
    </lineage>
</organism>
<feature type="transmembrane region" description="Helical" evidence="1">
    <location>
        <begin position="58"/>
        <end position="77"/>
    </location>
</feature>
<dbReference type="EMBL" id="CP033930">
    <property type="protein sequence ID" value="AZB20560.1"/>
    <property type="molecule type" value="Genomic_DNA"/>
</dbReference>
<proteinExistence type="predicted"/>
<accession>A0AAD1DX60</accession>
<dbReference type="AlphaFoldDB" id="A0AAD1DX60"/>
<keyword evidence="1" id="KW-0812">Transmembrane</keyword>
<dbReference type="Pfam" id="PF13239">
    <property type="entry name" value="2TM"/>
    <property type="match status" value="1"/>
</dbReference>
<dbReference type="GO" id="GO:0016301">
    <property type="term" value="F:kinase activity"/>
    <property type="evidence" value="ECO:0007669"/>
    <property type="project" value="UniProtKB-KW"/>
</dbReference>